<gene>
    <name evidence="1" type="ORF">G5714_012131</name>
</gene>
<dbReference type="EMBL" id="JAAMOB010000011">
    <property type="protein sequence ID" value="KAF4107767.1"/>
    <property type="molecule type" value="Genomic_DNA"/>
</dbReference>
<accession>A0A7J6CKB4</accession>
<organism evidence="1 2">
    <name type="scientific">Onychostoma macrolepis</name>
    <dbReference type="NCBI Taxonomy" id="369639"/>
    <lineage>
        <taxon>Eukaryota</taxon>
        <taxon>Metazoa</taxon>
        <taxon>Chordata</taxon>
        <taxon>Craniata</taxon>
        <taxon>Vertebrata</taxon>
        <taxon>Euteleostomi</taxon>
        <taxon>Actinopterygii</taxon>
        <taxon>Neopterygii</taxon>
        <taxon>Teleostei</taxon>
        <taxon>Ostariophysi</taxon>
        <taxon>Cypriniformes</taxon>
        <taxon>Cyprinidae</taxon>
        <taxon>Acrossocheilinae</taxon>
        <taxon>Onychostoma</taxon>
    </lineage>
</organism>
<protein>
    <submittedName>
        <fullName evidence="1">Uncharacterized protein</fullName>
    </submittedName>
</protein>
<proteinExistence type="predicted"/>
<keyword evidence="2" id="KW-1185">Reference proteome</keyword>
<dbReference type="Proteomes" id="UP000579812">
    <property type="component" value="Unassembled WGS sequence"/>
</dbReference>
<evidence type="ECO:0000313" key="1">
    <source>
        <dbReference type="EMBL" id="KAF4107767.1"/>
    </source>
</evidence>
<name>A0A7J6CKB4_9TELE</name>
<sequence length="100" mass="10923">MASETLELISLPRVLVLLVTRFDIISSTCKLKNRLEVSEEFALCCGTDGSIRQQLQHSGTTSVTSVTSLDTSDTSIRISSRSKASSNIGKNGYMLFYVKS</sequence>
<evidence type="ECO:0000313" key="2">
    <source>
        <dbReference type="Proteomes" id="UP000579812"/>
    </source>
</evidence>
<comment type="caution">
    <text evidence="1">The sequence shown here is derived from an EMBL/GenBank/DDBJ whole genome shotgun (WGS) entry which is preliminary data.</text>
</comment>
<dbReference type="AlphaFoldDB" id="A0A7J6CKB4"/>
<reference evidence="1 2" key="1">
    <citation type="submission" date="2020-04" db="EMBL/GenBank/DDBJ databases">
        <title>Chromosome-level genome assembly of a cyprinid fish Onychostoma macrolepis by integration of Nanopore Sequencing, Bionano and Hi-C technology.</title>
        <authorList>
            <person name="Wang D."/>
        </authorList>
    </citation>
    <scope>NUCLEOTIDE SEQUENCE [LARGE SCALE GENOMIC DNA]</scope>
    <source>
        <strain evidence="1">SWU-2019</strain>
        <tissue evidence="1">Muscle</tissue>
    </source>
</reference>